<dbReference type="Proteomes" id="UP000887575">
    <property type="component" value="Unassembled WGS sequence"/>
</dbReference>
<dbReference type="AlphaFoldDB" id="A0AAF3FP79"/>
<feature type="signal peptide" evidence="1">
    <location>
        <begin position="1"/>
        <end position="17"/>
    </location>
</feature>
<evidence type="ECO:0000313" key="3">
    <source>
        <dbReference type="WBParaSite" id="MBELARI_LOCUS9021"/>
    </source>
</evidence>
<evidence type="ECO:0000313" key="2">
    <source>
        <dbReference type="Proteomes" id="UP000887575"/>
    </source>
</evidence>
<proteinExistence type="predicted"/>
<keyword evidence="1" id="KW-0732">Signal</keyword>
<organism evidence="2 3">
    <name type="scientific">Mesorhabditis belari</name>
    <dbReference type="NCBI Taxonomy" id="2138241"/>
    <lineage>
        <taxon>Eukaryota</taxon>
        <taxon>Metazoa</taxon>
        <taxon>Ecdysozoa</taxon>
        <taxon>Nematoda</taxon>
        <taxon>Chromadorea</taxon>
        <taxon>Rhabditida</taxon>
        <taxon>Rhabditina</taxon>
        <taxon>Rhabditomorpha</taxon>
        <taxon>Rhabditoidea</taxon>
        <taxon>Rhabditidae</taxon>
        <taxon>Mesorhabditinae</taxon>
        <taxon>Mesorhabditis</taxon>
    </lineage>
</organism>
<accession>A0AAF3FP79</accession>
<sequence length="753" mass="82733">MFFPLFIALVFLQEAESLDKLISLTKIDGSYAMSGYQFRMYEKIIVENKENPNGTIYVSSATIHTPANETDPQVWITDDVGNYSALQTGKRFFGPRVTLSLGVDRNPNFVIHFIQSDETNRNANITVADALTSVDVDGLTWNVVSLYNLPFSYTFVSNEFTPNPTLECQVTNMPINNCTVDMYLGGRPSEEGKEKYRLASFTNETIGNYRTSYVYGYAVTFLVPANCKADYVCRGRSYVTETSPDENSMGFFMSAEYPGVFDTEHRAGSDGAWLKKAEWTYPSNVTFFVQSVDTGIGGSLGITVAGKYNFSGTITTTVTTSEVAKGITIDWQPSDDVRYGFLTRWSSYLADVPTPPSTITTSLDSATHTTTLSTTTKTVSILSLGKSLAILFVFMMIRVQSVDKVISLTNIDASYVISGYLFQTYTNIIVENKDNSRGLIWVISTAIGATQPQARIVDETGNYSAVPASGYFGPGKLTLSVGADRNRNFVIHFLRTDETKRNAVFPYDTGITSVSANSKTMGVMASDSGPMMYTFVSSDFTAFPQMECLVGEAQTKDCTVDMYLGGMPSEAGKEKYRLASFTRDSVARYRTSYIYGYGVTFLVPAGCDAGYACMGSNALPPETRPDENSMGFFMSSQYPGVFNTEWSGTILTSQLQSWTSPSNITFTVQSVDPGKTGYLAITLGQSATGELKNFTEITTTPTTLSSVANRFMISWQPSDDVKYGYLARWSTYLANSPTGNLSQEPIKQDQPAS</sequence>
<reference evidence="3" key="1">
    <citation type="submission" date="2024-02" db="UniProtKB">
        <authorList>
            <consortium name="WormBaseParasite"/>
        </authorList>
    </citation>
    <scope>IDENTIFICATION</scope>
</reference>
<keyword evidence="2" id="KW-1185">Reference proteome</keyword>
<dbReference type="WBParaSite" id="MBELARI_LOCUS9021">
    <property type="protein sequence ID" value="MBELARI_LOCUS9021"/>
    <property type="gene ID" value="MBELARI_LOCUS9021"/>
</dbReference>
<evidence type="ECO:0000256" key="1">
    <source>
        <dbReference type="SAM" id="SignalP"/>
    </source>
</evidence>
<feature type="chain" id="PRO_5042089202" evidence="1">
    <location>
        <begin position="18"/>
        <end position="753"/>
    </location>
</feature>
<name>A0AAF3FP79_9BILA</name>
<protein>
    <submittedName>
        <fullName evidence="3">Uncharacterized protein</fullName>
    </submittedName>
</protein>